<proteinExistence type="predicted"/>
<sequence length="149" mass="16236">MFGRHFDDKDEVLSHITRQSIDVLKSSFRADVSNEEWWLIKALKLIRSLPLGDSIPHSVSKWAAILGVLSPLLAAIQYIAKSSIPFQHEIVGALSVPVMFIQIHILKRRQWGTVFVPLAVLVATGVGIGVMGISVSPPPTGKPPAPIAE</sequence>
<comment type="caution">
    <text evidence="2">The sequence shown here is derived from an EMBL/GenBank/DDBJ whole genome shotgun (WGS) entry which is preliminary data.</text>
</comment>
<gene>
    <name evidence="2" type="ORF">BDP27DRAFT_1423724</name>
</gene>
<dbReference type="OrthoDB" id="4928at2759"/>
<organism evidence="2 3">
    <name type="scientific">Rhodocollybia butyracea</name>
    <dbReference type="NCBI Taxonomy" id="206335"/>
    <lineage>
        <taxon>Eukaryota</taxon>
        <taxon>Fungi</taxon>
        <taxon>Dikarya</taxon>
        <taxon>Basidiomycota</taxon>
        <taxon>Agaricomycotina</taxon>
        <taxon>Agaricomycetes</taxon>
        <taxon>Agaricomycetidae</taxon>
        <taxon>Agaricales</taxon>
        <taxon>Marasmiineae</taxon>
        <taxon>Omphalotaceae</taxon>
        <taxon>Rhodocollybia</taxon>
    </lineage>
</organism>
<protein>
    <submittedName>
        <fullName evidence="2">Uncharacterized protein</fullName>
    </submittedName>
</protein>
<keyword evidence="1" id="KW-0472">Membrane</keyword>
<accession>A0A9P5PNX2</accession>
<name>A0A9P5PNX2_9AGAR</name>
<evidence type="ECO:0000313" key="3">
    <source>
        <dbReference type="Proteomes" id="UP000772434"/>
    </source>
</evidence>
<evidence type="ECO:0000313" key="2">
    <source>
        <dbReference type="EMBL" id="KAF9066577.1"/>
    </source>
</evidence>
<dbReference type="AlphaFoldDB" id="A0A9P5PNX2"/>
<reference evidence="2" key="1">
    <citation type="submission" date="2020-11" db="EMBL/GenBank/DDBJ databases">
        <authorList>
            <consortium name="DOE Joint Genome Institute"/>
            <person name="Ahrendt S."/>
            <person name="Riley R."/>
            <person name="Andreopoulos W."/>
            <person name="Labutti K."/>
            <person name="Pangilinan J."/>
            <person name="Ruiz-Duenas F.J."/>
            <person name="Barrasa J.M."/>
            <person name="Sanchez-Garcia M."/>
            <person name="Camarero S."/>
            <person name="Miyauchi S."/>
            <person name="Serrano A."/>
            <person name="Linde D."/>
            <person name="Babiker R."/>
            <person name="Drula E."/>
            <person name="Ayuso-Fernandez I."/>
            <person name="Pacheco R."/>
            <person name="Padilla G."/>
            <person name="Ferreira P."/>
            <person name="Barriuso J."/>
            <person name="Kellner H."/>
            <person name="Castanera R."/>
            <person name="Alfaro M."/>
            <person name="Ramirez L."/>
            <person name="Pisabarro A.G."/>
            <person name="Kuo A."/>
            <person name="Tritt A."/>
            <person name="Lipzen A."/>
            <person name="He G."/>
            <person name="Yan M."/>
            <person name="Ng V."/>
            <person name="Cullen D."/>
            <person name="Martin F."/>
            <person name="Rosso M.-N."/>
            <person name="Henrissat B."/>
            <person name="Hibbett D."/>
            <person name="Martinez A.T."/>
            <person name="Grigoriev I.V."/>
        </authorList>
    </citation>
    <scope>NUCLEOTIDE SEQUENCE</scope>
    <source>
        <strain evidence="2">AH 40177</strain>
    </source>
</reference>
<feature type="transmembrane region" description="Helical" evidence="1">
    <location>
        <begin position="62"/>
        <end position="80"/>
    </location>
</feature>
<feature type="transmembrane region" description="Helical" evidence="1">
    <location>
        <begin position="113"/>
        <end position="135"/>
    </location>
</feature>
<dbReference type="Gene3D" id="2.40.30.10">
    <property type="entry name" value="Translation factors"/>
    <property type="match status" value="1"/>
</dbReference>
<dbReference type="EMBL" id="JADNRY010000085">
    <property type="protein sequence ID" value="KAF9066577.1"/>
    <property type="molecule type" value="Genomic_DNA"/>
</dbReference>
<keyword evidence="3" id="KW-1185">Reference proteome</keyword>
<feature type="transmembrane region" description="Helical" evidence="1">
    <location>
        <begin position="86"/>
        <end position="106"/>
    </location>
</feature>
<keyword evidence="1" id="KW-1133">Transmembrane helix</keyword>
<dbReference type="Proteomes" id="UP000772434">
    <property type="component" value="Unassembled WGS sequence"/>
</dbReference>
<evidence type="ECO:0000256" key="1">
    <source>
        <dbReference type="SAM" id="Phobius"/>
    </source>
</evidence>
<keyword evidence="1" id="KW-0812">Transmembrane</keyword>